<name>A0ABM0YKA4_CAMSA</name>
<reference evidence="3" key="2">
    <citation type="submission" date="2025-08" db="UniProtKB">
        <authorList>
            <consortium name="RefSeq"/>
        </authorList>
    </citation>
    <scope>IDENTIFICATION</scope>
    <source>
        <tissue evidence="3">Leaf</tissue>
    </source>
</reference>
<dbReference type="GeneID" id="104779622"/>
<evidence type="ECO:0000256" key="1">
    <source>
        <dbReference type="SAM" id="MobiDB-lite"/>
    </source>
</evidence>
<proteinExistence type="predicted"/>
<organism evidence="2 3">
    <name type="scientific">Camelina sativa</name>
    <name type="common">False flax</name>
    <name type="synonym">Myagrum sativum</name>
    <dbReference type="NCBI Taxonomy" id="90675"/>
    <lineage>
        <taxon>Eukaryota</taxon>
        <taxon>Viridiplantae</taxon>
        <taxon>Streptophyta</taxon>
        <taxon>Embryophyta</taxon>
        <taxon>Tracheophyta</taxon>
        <taxon>Spermatophyta</taxon>
        <taxon>Magnoliopsida</taxon>
        <taxon>eudicotyledons</taxon>
        <taxon>Gunneridae</taxon>
        <taxon>Pentapetalae</taxon>
        <taxon>rosids</taxon>
        <taxon>malvids</taxon>
        <taxon>Brassicales</taxon>
        <taxon>Brassicaceae</taxon>
        <taxon>Camelineae</taxon>
        <taxon>Camelina</taxon>
    </lineage>
</organism>
<dbReference type="RefSeq" id="XP_010502303.1">
    <property type="nucleotide sequence ID" value="XM_010504001.2"/>
</dbReference>
<reference evidence="2" key="1">
    <citation type="journal article" date="2014" name="Nat. Commun.">
        <title>The emerging biofuel crop Camelina sativa retains a highly undifferentiated hexaploid genome structure.</title>
        <authorList>
            <person name="Kagale S."/>
            <person name="Koh C."/>
            <person name="Nixon J."/>
            <person name="Bollina V."/>
            <person name="Clarke W.E."/>
            <person name="Tuteja R."/>
            <person name="Spillane C."/>
            <person name="Robinson S.J."/>
            <person name="Links M.G."/>
            <person name="Clarke C."/>
            <person name="Higgins E.E."/>
            <person name="Huebert T."/>
            <person name="Sharpe A.G."/>
            <person name="Parkin I.A."/>
        </authorList>
    </citation>
    <scope>NUCLEOTIDE SEQUENCE [LARGE SCALE GENOMIC DNA]</scope>
    <source>
        <strain evidence="2">cv. DH55</strain>
    </source>
</reference>
<sequence length="607" mass="70735">MLSQDLSFSKTLNPSFSFRKSPPNCGVRRVVSVLPVITERNYAFRVKSSELLLRNDGGFRRDVRALAGRSKKKLGGGSSGGRIEGDADMRKQVKRNARDKSKKLAESLFYRLYNNPDKSRSKILSSHPDKFTEEELEMIGLGYDRMVRFMDKDDPRLRHPYDWFKYGEFGPYSWRGVVVGDPVRGTISDECVTMIGEVENHEEFEKIEQHDMNLDFQKRVKELDSNLGLKYFWVFVRHPKWRLSELPWEQWTLVSEVVVEADKKQRLDKWNLMGRLGNKSRSLICQCAAWFRPDIVYVKKPVFQCRFEPQEDFFNSLIPYLNPVTESGFVCEVEDDEGRVEFSTYYGGLCKMLKVRQTAFVDDVVNAYEKSSDEKKSKVLKFLLGNHPNELLHPYTKEWKAKLEEMELGCDAPDENEDEMNISGNSKKAEFSEWIEDEADNDDDDDDDGEVEEENDDDNMVVDVEGSEEEDSLEGETEETDPEEDERYWEGQFKKATSNAERMEKLAEMSMVVSDKFYEKQLKAMEEREKSEIEGDELEMRGKKAKVKPEEWKTVGYGRWMKKIKKSRIPPELFLRAAVRPFVYRNLVKEIVLTRHAILEGEIGQKE</sequence>
<feature type="compositionally biased region" description="Basic and acidic residues" evidence="1">
    <location>
        <begin position="83"/>
        <end position="100"/>
    </location>
</feature>
<protein>
    <submittedName>
        <fullName evidence="3">Uncharacterized protein LOC104779622</fullName>
    </submittedName>
</protein>
<feature type="region of interest" description="Disordered" evidence="1">
    <location>
        <begin position="411"/>
        <end position="489"/>
    </location>
</feature>
<feature type="region of interest" description="Disordered" evidence="1">
    <location>
        <begin position="70"/>
        <end position="100"/>
    </location>
</feature>
<keyword evidence="2" id="KW-1185">Reference proteome</keyword>
<feature type="compositionally biased region" description="Acidic residues" evidence="1">
    <location>
        <begin position="411"/>
        <end position="420"/>
    </location>
</feature>
<accession>A0ABM0YKA4</accession>
<dbReference type="Proteomes" id="UP000694864">
    <property type="component" value="Chromosome 1"/>
</dbReference>
<feature type="compositionally biased region" description="Acidic residues" evidence="1">
    <location>
        <begin position="433"/>
        <end position="487"/>
    </location>
</feature>
<evidence type="ECO:0000313" key="2">
    <source>
        <dbReference type="Proteomes" id="UP000694864"/>
    </source>
</evidence>
<gene>
    <name evidence="3" type="primary">LOC104779622</name>
</gene>
<evidence type="ECO:0000313" key="3">
    <source>
        <dbReference type="RefSeq" id="XP_010502303.1"/>
    </source>
</evidence>
<dbReference type="PANTHER" id="PTHR37911">
    <property type="entry name" value="OSJNBA0067K08.20 PROTEIN"/>
    <property type="match status" value="1"/>
</dbReference>
<dbReference type="PANTHER" id="PTHR37911:SF1">
    <property type="entry name" value="OS04G0497900 PROTEIN"/>
    <property type="match status" value="1"/>
</dbReference>